<dbReference type="PANTHER" id="PTHR34612">
    <property type="entry name" value="GH131_N DOMAIN-CONTAINING PROTEIN"/>
    <property type="match status" value="1"/>
</dbReference>
<dbReference type="InterPro" id="IPR041524">
    <property type="entry name" value="GH131_N"/>
</dbReference>
<dbReference type="Pfam" id="PF18271">
    <property type="entry name" value="GH131_N"/>
    <property type="match status" value="1"/>
</dbReference>
<sequence>MYKSSLVLAVFLNLVASKVLWDGRFNNVTLVTDLELPDSPYEYISHGWRSIESYIDLDPIFKNQADQKSARGVRFTLDLFSFYANDSITSKEERRTDLVPQNHVPIAIGGEVGKVFYHFSLARERERAPAIERTTQMAFFESHFTEMTYGYKEGAEDSAASLLRWDVEGTTMWDTTFEAREWHNIAYEVDYDEGTVGFWHSTGADDLVLRVKPVLVNKGVIPTRRNWHLGLRELTRENYNVYNTTMVYYSGIYIENGTLTTTVSGPGEIIKPDPAATSTDYATFTNSPTPRPTTTSTSKSAPPPAHATPTPTPIS</sequence>
<keyword evidence="5" id="KW-1185">Reference proteome</keyword>
<protein>
    <recommendedName>
        <fullName evidence="3">Glycoside hydrolase 131 catalytic N-terminal domain-containing protein</fullName>
    </recommendedName>
</protein>
<feature type="signal peptide" evidence="2">
    <location>
        <begin position="1"/>
        <end position="17"/>
    </location>
</feature>
<dbReference type="AlphaFoldDB" id="A0A9N9M3Q5"/>
<feature type="compositionally biased region" description="Low complexity" evidence="1">
    <location>
        <begin position="285"/>
        <end position="300"/>
    </location>
</feature>
<accession>A0A9N9M3Q5</accession>
<evidence type="ECO:0000259" key="3">
    <source>
        <dbReference type="Pfam" id="PF18271"/>
    </source>
</evidence>
<gene>
    <name evidence="4" type="ORF">HYALB_00002271</name>
</gene>
<evidence type="ECO:0000313" key="5">
    <source>
        <dbReference type="Proteomes" id="UP000701801"/>
    </source>
</evidence>
<feature type="compositionally biased region" description="Pro residues" evidence="1">
    <location>
        <begin position="301"/>
        <end position="315"/>
    </location>
</feature>
<evidence type="ECO:0000256" key="1">
    <source>
        <dbReference type="SAM" id="MobiDB-lite"/>
    </source>
</evidence>
<name>A0A9N9M3Q5_9HELO</name>
<dbReference type="EMBL" id="CAJVRM010000640">
    <property type="protein sequence ID" value="CAG8982491.1"/>
    <property type="molecule type" value="Genomic_DNA"/>
</dbReference>
<feature type="region of interest" description="Disordered" evidence="1">
    <location>
        <begin position="270"/>
        <end position="315"/>
    </location>
</feature>
<feature type="domain" description="Glycoside hydrolase 131 catalytic N-terminal" evidence="3">
    <location>
        <begin position="19"/>
        <end position="258"/>
    </location>
</feature>
<evidence type="ECO:0000256" key="2">
    <source>
        <dbReference type="SAM" id="SignalP"/>
    </source>
</evidence>
<feature type="chain" id="PRO_5040374900" description="Glycoside hydrolase 131 catalytic N-terminal domain-containing protein" evidence="2">
    <location>
        <begin position="18"/>
        <end position="315"/>
    </location>
</feature>
<dbReference type="PANTHER" id="PTHR34612:SF6">
    <property type="entry name" value="GLYCOSIDE HYDROLASE 131 CATALYTIC N-TERMINAL DOMAIN-CONTAINING PROTEIN"/>
    <property type="match status" value="1"/>
</dbReference>
<reference evidence="4" key="1">
    <citation type="submission" date="2021-07" db="EMBL/GenBank/DDBJ databases">
        <authorList>
            <person name="Durling M."/>
        </authorList>
    </citation>
    <scope>NUCLEOTIDE SEQUENCE</scope>
</reference>
<evidence type="ECO:0000313" key="4">
    <source>
        <dbReference type="EMBL" id="CAG8982491.1"/>
    </source>
</evidence>
<dbReference type="Proteomes" id="UP000701801">
    <property type="component" value="Unassembled WGS sequence"/>
</dbReference>
<proteinExistence type="predicted"/>
<organism evidence="4 5">
    <name type="scientific">Hymenoscyphus albidus</name>
    <dbReference type="NCBI Taxonomy" id="595503"/>
    <lineage>
        <taxon>Eukaryota</taxon>
        <taxon>Fungi</taxon>
        <taxon>Dikarya</taxon>
        <taxon>Ascomycota</taxon>
        <taxon>Pezizomycotina</taxon>
        <taxon>Leotiomycetes</taxon>
        <taxon>Helotiales</taxon>
        <taxon>Helotiaceae</taxon>
        <taxon>Hymenoscyphus</taxon>
    </lineage>
</organism>
<keyword evidence="2" id="KW-0732">Signal</keyword>
<dbReference type="OrthoDB" id="120072at2759"/>
<dbReference type="Gene3D" id="2.60.120.1160">
    <property type="match status" value="1"/>
</dbReference>
<comment type="caution">
    <text evidence="4">The sequence shown here is derived from an EMBL/GenBank/DDBJ whole genome shotgun (WGS) entry which is preliminary data.</text>
</comment>